<gene>
    <name evidence="3" type="ORF">FHS82_001089</name>
</gene>
<dbReference type="SUPFAM" id="SSF53955">
    <property type="entry name" value="Lysozyme-like"/>
    <property type="match status" value="1"/>
</dbReference>
<evidence type="ECO:0000313" key="4">
    <source>
        <dbReference type="Proteomes" id="UP001429580"/>
    </source>
</evidence>
<dbReference type="RefSeq" id="WP_166949606.1">
    <property type="nucleotide sequence ID" value="NZ_JAASQI010000002.1"/>
</dbReference>
<proteinExistence type="predicted"/>
<keyword evidence="1" id="KW-1133">Transmembrane helix</keyword>
<dbReference type="Pfam" id="PF05838">
    <property type="entry name" value="Glyco_hydro_108"/>
    <property type="match status" value="1"/>
</dbReference>
<feature type="transmembrane region" description="Helical" evidence="1">
    <location>
        <begin position="234"/>
        <end position="255"/>
    </location>
</feature>
<dbReference type="EMBL" id="JAASQI010000002">
    <property type="protein sequence ID" value="NIJ57263.1"/>
    <property type="molecule type" value="Genomic_DNA"/>
</dbReference>
<keyword evidence="1" id="KW-0472">Membrane</keyword>
<name>A0ABX0UWE1_9HYPH</name>
<comment type="caution">
    <text evidence="3">The sequence shown here is derived from an EMBL/GenBank/DDBJ whole genome shotgun (WGS) entry which is preliminary data.</text>
</comment>
<keyword evidence="1" id="KW-0812">Transmembrane</keyword>
<reference evidence="3 4" key="1">
    <citation type="submission" date="2020-03" db="EMBL/GenBank/DDBJ databases">
        <title>Genomic Encyclopedia of Type Strains, Phase IV (KMG-IV): sequencing the most valuable type-strain genomes for metagenomic binning, comparative biology and taxonomic classification.</title>
        <authorList>
            <person name="Goeker M."/>
        </authorList>
    </citation>
    <scope>NUCLEOTIDE SEQUENCE [LARGE SCALE GENOMIC DNA]</scope>
    <source>
        <strain evidence="3 4">DSM 103870</strain>
    </source>
</reference>
<dbReference type="Gene3D" id="1.20.141.10">
    <property type="entry name" value="Chitosanase, subunit A, domain 1"/>
    <property type="match status" value="1"/>
</dbReference>
<organism evidence="3 4">
    <name type="scientific">Pseudochelatococcus lubricantis</name>
    <dbReference type="NCBI Taxonomy" id="1538102"/>
    <lineage>
        <taxon>Bacteria</taxon>
        <taxon>Pseudomonadati</taxon>
        <taxon>Pseudomonadota</taxon>
        <taxon>Alphaproteobacteria</taxon>
        <taxon>Hyphomicrobiales</taxon>
        <taxon>Chelatococcaceae</taxon>
        <taxon>Pseudochelatococcus</taxon>
    </lineage>
</organism>
<keyword evidence="4" id="KW-1185">Reference proteome</keyword>
<dbReference type="CDD" id="cd13926">
    <property type="entry name" value="N-acetylmuramidase_GH108"/>
    <property type="match status" value="1"/>
</dbReference>
<evidence type="ECO:0000313" key="3">
    <source>
        <dbReference type="EMBL" id="NIJ57263.1"/>
    </source>
</evidence>
<accession>A0ABX0UWE1</accession>
<dbReference type="Proteomes" id="UP001429580">
    <property type="component" value="Unassembled WGS sequence"/>
</dbReference>
<sequence>MVASNFDLVLPRVLAHEGGLVDHPRDPGGRTNKGITQRVFDAFRRRKSSPTRAVDHITDAEAKEIYKRQYWDAIRGDDLPAGVDYAVFDYAVNSGPAQAAKDLQRAISESADGAIGQRTIDATYGKSGQIIIDDLCDRRLAFLRRLKTFGAFGKGWTRRVEGVRKAASSMAIRTTPPRFAGEFDAAPAKADPADTAVSRSAEGRAGAIAGVGAVGSAVTDAANQLAPYQSVTPALQYVFIALTIIGVGIGLYLTYRRFANGAAS</sequence>
<protein>
    <submittedName>
        <fullName evidence="3">Lysozyme family protein</fullName>
    </submittedName>
</protein>
<dbReference type="InterPro" id="IPR008565">
    <property type="entry name" value="TtsA-like_GH18_dom"/>
</dbReference>
<evidence type="ECO:0000256" key="1">
    <source>
        <dbReference type="SAM" id="Phobius"/>
    </source>
</evidence>
<dbReference type="InterPro" id="IPR023346">
    <property type="entry name" value="Lysozyme-like_dom_sf"/>
</dbReference>
<evidence type="ECO:0000259" key="2">
    <source>
        <dbReference type="Pfam" id="PF05838"/>
    </source>
</evidence>
<feature type="domain" description="TtsA-like Glycoside hydrolase family 108" evidence="2">
    <location>
        <begin position="12"/>
        <end position="95"/>
    </location>
</feature>